<dbReference type="AlphaFoldDB" id="A0A2M6YPV0"/>
<protein>
    <submittedName>
        <fullName evidence="1">Uncharacterized protein</fullName>
    </submittedName>
</protein>
<evidence type="ECO:0000313" key="1">
    <source>
        <dbReference type="EMBL" id="PIU33169.1"/>
    </source>
</evidence>
<dbReference type="EMBL" id="PEXA01000046">
    <property type="protein sequence ID" value="PIU33169.1"/>
    <property type="molecule type" value="Genomic_DNA"/>
</dbReference>
<sequence>MEINSNENQPIFDSSWHSKFKENGMVEVIELLTIEEKNRDEQKKLFLSGEIRNPQFEYPKLKRDFLEKREENLLNLKKDILGKENNEVVKQAYRWRINESLAKLRMLKSSISGEMRKFKRYADFIYGKPSKDIFNYTLQGIKKTIDSCSNSDRTDLKNLAGQLNFLIDFNMKET</sequence>
<accession>A0A2M6YPV0</accession>
<proteinExistence type="predicted"/>
<gene>
    <name evidence="1" type="ORF">COT04_01485</name>
</gene>
<dbReference type="Proteomes" id="UP000229559">
    <property type="component" value="Unassembled WGS sequence"/>
</dbReference>
<reference evidence="2" key="1">
    <citation type="submission" date="2017-09" db="EMBL/GenBank/DDBJ databases">
        <title>Depth-based differentiation of microbial function through sediment-hosted aquifers and enrichment of novel symbionts in the deep terrestrial subsurface.</title>
        <authorList>
            <person name="Probst A.J."/>
            <person name="Ladd B."/>
            <person name="Jarett J.K."/>
            <person name="Geller-Mcgrath D.E."/>
            <person name="Sieber C.M.K."/>
            <person name="Emerson J.B."/>
            <person name="Anantharaman K."/>
            <person name="Thomas B.C."/>
            <person name="Malmstrom R."/>
            <person name="Stieglmeier M."/>
            <person name="Klingl A."/>
            <person name="Woyke T."/>
            <person name="Ryan C.M."/>
            <person name="Banfield J.F."/>
        </authorList>
    </citation>
    <scope>NUCLEOTIDE SEQUENCE [LARGE SCALE GENOMIC DNA]</scope>
</reference>
<name>A0A2M6YPV0_9BACT</name>
<evidence type="ECO:0000313" key="2">
    <source>
        <dbReference type="Proteomes" id="UP000229559"/>
    </source>
</evidence>
<feature type="non-terminal residue" evidence="1">
    <location>
        <position position="174"/>
    </location>
</feature>
<organism evidence="1 2">
    <name type="scientific">Candidatus Shapirobacteria bacterium CG07_land_8_20_14_0_80_39_12</name>
    <dbReference type="NCBI Taxonomy" id="1974480"/>
    <lineage>
        <taxon>Bacteria</taxon>
        <taxon>Candidatus Shapironibacteriota</taxon>
    </lineage>
</organism>
<comment type="caution">
    <text evidence="1">The sequence shown here is derived from an EMBL/GenBank/DDBJ whole genome shotgun (WGS) entry which is preliminary data.</text>
</comment>